<dbReference type="EnsemblPlants" id="AVESA.00010b.r2.5DG0997950.1">
    <property type="protein sequence ID" value="AVESA.00010b.r2.5DG0997950.1.CDS.1"/>
    <property type="gene ID" value="AVESA.00010b.r2.5DG0997950"/>
</dbReference>
<reference evidence="1" key="1">
    <citation type="submission" date="2021-05" db="EMBL/GenBank/DDBJ databases">
        <authorList>
            <person name="Scholz U."/>
            <person name="Mascher M."/>
            <person name="Fiebig A."/>
        </authorList>
    </citation>
    <scope>NUCLEOTIDE SEQUENCE [LARGE SCALE GENOMIC DNA]</scope>
</reference>
<proteinExistence type="predicted"/>
<evidence type="ECO:0000313" key="1">
    <source>
        <dbReference type="EnsemblPlants" id="AVESA.00010b.r2.5DG0997950.1.CDS.1"/>
    </source>
</evidence>
<reference evidence="1" key="2">
    <citation type="submission" date="2025-09" db="UniProtKB">
        <authorList>
            <consortium name="EnsemblPlants"/>
        </authorList>
    </citation>
    <scope>IDENTIFICATION</scope>
</reference>
<evidence type="ECO:0000313" key="2">
    <source>
        <dbReference type="Proteomes" id="UP001732700"/>
    </source>
</evidence>
<accession>A0ACD5YF97</accession>
<protein>
    <submittedName>
        <fullName evidence="1">Uncharacterized protein</fullName>
    </submittedName>
</protein>
<dbReference type="Proteomes" id="UP001732700">
    <property type="component" value="Chromosome 5D"/>
</dbReference>
<name>A0ACD5YF97_AVESA</name>
<organism evidence="1 2">
    <name type="scientific">Avena sativa</name>
    <name type="common">Oat</name>
    <dbReference type="NCBI Taxonomy" id="4498"/>
    <lineage>
        <taxon>Eukaryota</taxon>
        <taxon>Viridiplantae</taxon>
        <taxon>Streptophyta</taxon>
        <taxon>Embryophyta</taxon>
        <taxon>Tracheophyta</taxon>
        <taxon>Spermatophyta</taxon>
        <taxon>Magnoliopsida</taxon>
        <taxon>Liliopsida</taxon>
        <taxon>Poales</taxon>
        <taxon>Poaceae</taxon>
        <taxon>BOP clade</taxon>
        <taxon>Pooideae</taxon>
        <taxon>Poodae</taxon>
        <taxon>Poeae</taxon>
        <taxon>Poeae Chloroplast Group 1 (Aveneae type)</taxon>
        <taxon>Aveninae</taxon>
        <taxon>Avena</taxon>
    </lineage>
</organism>
<sequence>MPNMDFPKFDGMDARIWLDGCESYFTLYDIPEGFKVTYATLHMVRDAAHWFRAYKLEQLWPTWEQLKAAVLAEFDVNVHREKMWALMVLKQTGTVEEYKREFCQLVYQLRLYEVSVSETIAGDQICVGPERGAESCSGNSVTCYRECGGCLCQNVRRNS</sequence>
<keyword evidence="2" id="KW-1185">Reference proteome</keyword>